<keyword evidence="2 3" id="KW-0040">ANK repeat</keyword>
<name>A0A8H6K1B2_9PEZI</name>
<dbReference type="PROSITE" id="PS50088">
    <property type="entry name" value="ANK_REPEAT"/>
    <property type="match status" value="4"/>
</dbReference>
<feature type="domain" description="Nephrocystin 3-like N-terminal" evidence="4">
    <location>
        <begin position="191"/>
        <end position="294"/>
    </location>
</feature>
<dbReference type="PANTHER" id="PTHR24198">
    <property type="entry name" value="ANKYRIN REPEAT AND PROTEIN KINASE DOMAIN-CONTAINING PROTEIN"/>
    <property type="match status" value="1"/>
</dbReference>
<feature type="repeat" description="ANK" evidence="3">
    <location>
        <begin position="503"/>
        <end position="537"/>
    </location>
</feature>
<comment type="caution">
    <text evidence="5">The sequence shown here is derived from an EMBL/GenBank/DDBJ whole genome shotgun (WGS) entry which is preliminary data.</text>
</comment>
<keyword evidence="6" id="KW-1185">Reference proteome</keyword>
<dbReference type="PANTHER" id="PTHR24198:SF165">
    <property type="entry name" value="ANKYRIN REPEAT-CONTAINING PROTEIN-RELATED"/>
    <property type="match status" value="1"/>
</dbReference>
<dbReference type="AlphaFoldDB" id="A0A8H6K1B2"/>
<evidence type="ECO:0000256" key="3">
    <source>
        <dbReference type="PROSITE-ProRule" id="PRU00023"/>
    </source>
</evidence>
<evidence type="ECO:0000313" key="6">
    <source>
        <dbReference type="Proteomes" id="UP000639643"/>
    </source>
</evidence>
<dbReference type="Gene3D" id="1.25.40.20">
    <property type="entry name" value="Ankyrin repeat-containing domain"/>
    <property type="match status" value="2"/>
</dbReference>
<dbReference type="Proteomes" id="UP000639643">
    <property type="component" value="Unassembled WGS sequence"/>
</dbReference>
<dbReference type="Pfam" id="PF24883">
    <property type="entry name" value="NPHP3_N"/>
    <property type="match status" value="1"/>
</dbReference>
<organism evidence="5 6">
    <name type="scientific">Colletotrichum musicola</name>
    <dbReference type="NCBI Taxonomy" id="2175873"/>
    <lineage>
        <taxon>Eukaryota</taxon>
        <taxon>Fungi</taxon>
        <taxon>Dikarya</taxon>
        <taxon>Ascomycota</taxon>
        <taxon>Pezizomycotina</taxon>
        <taxon>Sordariomycetes</taxon>
        <taxon>Hypocreomycetidae</taxon>
        <taxon>Glomerellales</taxon>
        <taxon>Glomerellaceae</taxon>
        <taxon>Colletotrichum</taxon>
        <taxon>Colletotrichum orchidearum species complex</taxon>
    </lineage>
</organism>
<dbReference type="InterPro" id="IPR002110">
    <property type="entry name" value="Ankyrin_rpt"/>
</dbReference>
<evidence type="ECO:0000313" key="5">
    <source>
        <dbReference type="EMBL" id="KAF6822621.1"/>
    </source>
</evidence>
<dbReference type="SUPFAM" id="SSF48403">
    <property type="entry name" value="Ankyrin repeat"/>
    <property type="match status" value="3"/>
</dbReference>
<dbReference type="SMART" id="SM00248">
    <property type="entry name" value="ANK"/>
    <property type="match status" value="11"/>
</dbReference>
<feature type="repeat" description="ANK" evidence="3">
    <location>
        <begin position="470"/>
        <end position="502"/>
    </location>
</feature>
<sequence>MDAAGLSLSLVALSYKIIVYLQNEWQKSPQSSRDPSLSALFTSEGVLHQIGQQLASLAGKLFRGPSKSGRFKTAVLWPFKEEEARQILRRVHDLTGQATHFVSQSSHGMLQTIRADMAAVRFDTSAIRNDTATVRDTVADDHFRKLLDWLSPLRSRDTQREILGDSDPNTWVFESKPFLSWRDDKDVQTLCFDIEDSKKLRGIGGNLFSQALPLRHGVPAALRELHLEATTGTGNQRSVLKNLEEIFVKYLESFDVVFLLLDGLDEVSSATERATIINVIHSYGPNVKVMITSRRLGHIEEALDNPRLCSRCRFPSTVGLWYQRKSPREAVCEICRGSDETKLFLLARLHVDSFDDNLTAGDVRQNMESLSNELDQIHEQAFLRMKKTLVTRHWNILQQILLWVAWAEAPLSTSALGHASAIKPGMSRIASDNMLHVRDLISSIYDLLSRSRKFLVNALYYLDAGWRTTKGIAPLHVASHMSLTDVARELIRDGEDVNIRDSLGTTPLVYAASNGADNSEYVDVLLAAGADLSLQCQMKSTAFTRALKSKSEAVAARILQESNVSINSESKEPTGKGETAILIAIKNQQRHILHMILKRREADPNFFSGVTPSPLRYAIEHYMTWAVEALLSRDDIRVESKESSFHGTPLKCATRYFFPEAVMMLRKKGANFRCPDDYGGRFHASSGWIKFLLDCNFDAHATDNSRRNACHSAAINNALEALQFLLSEVPDLNINLQDSNGRTPLHDACQRMTTEGVKALVAAGARCDLKDSHGLTPFDVAQSARKDDIVEILKNASGDMDRLYEHNGKKYTPLSFACYRRKTDMVEMLLEAGASDMASAMREAIQAGALDCFRVLLAKNADINATTKRQSAIIADGSPFLQEALLWATQEKRLAVIKRLLRAGASMHIKLPGYPYTAGRVAEVLGLDDVLDLMAELRGENSSSGH</sequence>
<evidence type="ECO:0000256" key="2">
    <source>
        <dbReference type="ARBA" id="ARBA00023043"/>
    </source>
</evidence>
<accession>A0A8H6K1B2</accession>
<proteinExistence type="predicted"/>
<gene>
    <name evidence="5" type="ORF">CMUS01_11014</name>
</gene>
<feature type="repeat" description="ANK" evidence="3">
    <location>
        <begin position="809"/>
        <end position="835"/>
    </location>
</feature>
<keyword evidence="1" id="KW-0677">Repeat</keyword>
<dbReference type="Pfam" id="PF12796">
    <property type="entry name" value="Ank_2"/>
    <property type="match status" value="3"/>
</dbReference>
<feature type="repeat" description="ANK" evidence="3">
    <location>
        <begin position="740"/>
        <end position="772"/>
    </location>
</feature>
<dbReference type="InterPro" id="IPR036770">
    <property type="entry name" value="Ankyrin_rpt-contain_sf"/>
</dbReference>
<protein>
    <submittedName>
        <fullName evidence="5">Ankyrin repeat-containing protein</fullName>
    </submittedName>
</protein>
<dbReference type="PROSITE" id="PS50297">
    <property type="entry name" value="ANK_REP_REGION"/>
    <property type="match status" value="4"/>
</dbReference>
<dbReference type="EMBL" id="WIGM01000535">
    <property type="protein sequence ID" value="KAF6822621.1"/>
    <property type="molecule type" value="Genomic_DNA"/>
</dbReference>
<reference evidence="5" key="1">
    <citation type="journal article" date="2020" name="Phytopathology">
        <title>Genome Sequence Resources of Colletotrichum truncatum, C. plurivorum, C. musicola, and C. sojae: Four Species Pathogenic to Soybean (Glycine max).</title>
        <authorList>
            <person name="Rogerio F."/>
            <person name="Boufleur T.R."/>
            <person name="Ciampi-Guillardi M."/>
            <person name="Sukno S.A."/>
            <person name="Thon M.R."/>
            <person name="Massola Junior N.S."/>
            <person name="Baroncelli R."/>
        </authorList>
    </citation>
    <scope>NUCLEOTIDE SEQUENCE</scope>
    <source>
        <strain evidence="5">LFN0074</strain>
    </source>
</reference>
<evidence type="ECO:0000259" key="4">
    <source>
        <dbReference type="Pfam" id="PF24883"/>
    </source>
</evidence>
<dbReference type="InterPro" id="IPR056884">
    <property type="entry name" value="NPHP3-like_N"/>
</dbReference>
<dbReference type="OrthoDB" id="5428055at2759"/>
<evidence type="ECO:0000256" key="1">
    <source>
        <dbReference type="ARBA" id="ARBA00022737"/>
    </source>
</evidence>